<evidence type="ECO:0000313" key="1">
    <source>
        <dbReference type="EMBL" id="KDQ61386.1"/>
    </source>
</evidence>
<organism evidence="1 2">
    <name type="scientific">Jaapia argillacea MUCL 33604</name>
    <dbReference type="NCBI Taxonomy" id="933084"/>
    <lineage>
        <taxon>Eukaryota</taxon>
        <taxon>Fungi</taxon>
        <taxon>Dikarya</taxon>
        <taxon>Basidiomycota</taxon>
        <taxon>Agaricomycotina</taxon>
        <taxon>Agaricomycetes</taxon>
        <taxon>Agaricomycetidae</taxon>
        <taxon>Jaapiales</taxon>
        <taxon>Jaapiaceae</taxon>
        <taxon>Jaapia</taxon>
    </lineage>
</organism>
<dbReference type="AlphaFoldDB" id="A0A067QFK7"/>
<dbReference type="InParanoid" id="A0A067QFK7"/>
<proteinExistence type="predicted"/>
<evidence type="ECO:0000313" key="2">
    <source>
        <dbReference type="Proteomes" id="UP000027265"/>
    </source>
</evidence>
<dbReference type="STRING" id="933084.A0A067QFK7"/>
<dbReference type="HOGENOM" id="CLU_049186_1_0_1"/>
<reference evidence="2" key="1">
    <citation type="journal article" date="2014" name="Proc. Natl. Acad. Sci. U.S.A.">
        <title>Extensive sampling of basidiomycete genomes demonstrates inadequacy of the white-rot/brown-rot paradigm for wood decay fungi.</title>
        <authorList>
            <person name="Riley R."/>
            <person name="Salamov A.A."/>
            <person name="Brown D.W."/>
            <person name="Nagy L.G."/>
            <person name="Floudas D."/>
            <person name="Held B.W."/>
            <person name="Levasseur A."/>
            <person name="Lombard V."/>
            <person name="Morin E."/>
            <person name="Otillar R."/>
            <person name="Lindquist E.A."/>
            <person name="Sun H."/>
            <person name="LaButti K.M."/>
            <person name="Schmutz J."/>
            <person name="Jabbour D."/>
            <person name="Luo H."/>
            <person name="Baker S.E."/>
            <person name="Pisabarro A.G."/>
            <person name="Walton J.D."/>
            <person name="Blanchette R.A."/>
            <person name="Henrissat B."/>
            <person name="Martin F."/>
            <person name="Cullen D."/>
            <person name="Hibbett D.S."/>
            <person name="Grigoriev I.V."/>
        </authorList>
    </citation>
    <scope>NUCLEOTIDE SEQUENCE [LARGE SCALE GENOMIC DNA]</scope>
    <source>
        <strain evidence="2">MUCL 33604</strain>
    </source>
</reference>
<dbReference type="Proteomes" id="UP000027265">
    <property type="component" value="Unassembled WGS sequence"/>
</dbReference>
<name>A0A067QFK7_9AGAM</name>
<gene>
    <name evidence="1" type="ORF">JAAARDRAFT_190164</name>
</gene>
<accession>A0A067QFK7</accession>
<evidence type="ECO:0008006" key="3">
    <source>
        <dbReference type="Google" id="ProtNLM"/>
    </source>
</evidence>
<dbReference type="OrthoDB" id="2104739at2759"/>
<protein>
    <recommendedName>
        <fullName evidence="3">HNH nuclease domain-containing protein</fullName>
    </recommendedName>
</protein>
<keyword evidence="2" id="KW-1185">Reference proteome</keyword>
<sequence length="338" mass="37780">MPPLPPNDYANDSLWHRAYDRCQRLEQVSGNVDLKTILARLLGYMVREAPTDIGRTNISQDIIGCSDESELYILADMYMNHFVRCLRSKRPEPSFHLFRPFLDDEQTRVSYSLEEAPKNPSAAREKALIRDGYRCILSGKLDAESYITRPAALQIYEASPSAVSATQAAYIFPDLTNRGITGDNEGAPKNQHSSTVWTVMERFGQVYGEEELDGSNIHRLENVMTLNPDLYEFFDTLHMWLEPTDKPNQYKITATSDVFLIGLPQLVTFTTSDAKNLPLPSPRYLALHAACVRVLNLSGAAKRIDAIEVEMEKLSVLASDGSSADVLSFALGQLAIVV</sequence>
<dbReference type="EMBL" id="KL197712">
    <property type="protein sequence ID" value="KDQ61386.1"/>
    <property type="molecule type" value="Genomic_DNA"/>
</dbReference>